<dbReference type="PANTHER" id="PTHR13318:SF95">
    <property type="entry name" value="F-BOX PROTEIN YLR352W"/>
    <property type="match status" value="1"/>
</dbReference>
<dbReference type="GO" id="GO:0019005">
    <property type="term" value="C:SCF ubiquitin ligase complex"/>
    <property type="evidence" value="ECO:0007669"/>
    <property type="project" value="TreeGrafter"/>
</dbReference>
<accession>A0A0S4KFX8</accession>
<feature type="domain" description="F-box/LRR-repeat protein 15-like leucin rich repeat" evidence="1">
    <location>
        <begin position="326"/>
        <end position="412"/>
    </location>
</feature>
<evidence type="ECO:0000313" key="2">
    <source>
        <dbReference type="EMBL" id="CUI11645.1"/>
    </source>
</evidence>
<dbReference type="Proteomes" id="UP000051952">
    <property type="component" value="Unassembled WGS sequence"/>
</dbReference>
<keyword evidence="2" id="KW-0675">Receptor</keyword>
<keyword evidence="2" id="KW-0808">Transferase</keyword>
<keyword evidence="3" id="KW-1185">Reference proteome</keyword>
<dbReference type="PANTHER" id="PTHR13318">
    <property type="entry name" value="PARTNER OF PAIRED, ISOFORM B-RELATED"/>
    <property type="match status" value="1"/>
</dbReference>
<dbReference type="OrthoDB" id="263256at2759"/>
<keyword evidence="2" id="KW-0418">Kinase</keyword>
<dbReference type="InterPro" id="IPR057207">
    <property type="entry name" value="FBXL15_LRR"/>
</dbReference>
<evidence type="ECO:0000313" key="3">
    <source>
        <dbReference type="Proteomes" id="UP000051952"/>
    </source>
</evidence>
<dbReference type="AlphaFoldDB" id="A0A0S4KFX8"/>
<protein>
    <submittedName>
        <fullName evidence="2">Receptor-type protein kinase, putative</fullName>
    </submittedName>
</protein>
<reference evidence="3" key="1">
    <citation type="submission" date="2015-09" db="EMBL/GenBank/DDBJ databases">
        <authorList>
            <consortium name="Pathogen Informatics"/>
        </authorList>
    </citation>
    <scope>NUCLEOTIDE SEQUENCE [LARGE SCALE GENOMIC DNA]</scope>
    <source>
        <strain evidence="3">Lake Konstanz</strain>
    </source>
</reference>
<dbReference type="Pfam" id="PF25372">
    <property type="entry name" value="DUF7885"/>
    <property type="match status" value="2"/>
</dbReference>
<name>A0A0S4KFX8_BODSA</name>
<gene>
    <name evidence="2" type="ORF">BSAL_54110</name>
</gene>
<dbReference type="GO" id="GO:0016301">
    <property type="term" value="F:kinase activity"/>
    <property type="evidence" value="ECO:0007669"/>
    <property type="project" value="UniProtKB-KW"/>
</dbReference>
<dbReference type="VEuPathDB" id="TriTrypDB:BSAL_54110"/>
<feature type="domain" description="F-box/LRR-repeat protein 15-like leucin rich repeat" evidence="1">
    <location>
        <begin position="487"/>
        <end position="535"/>
    </location>
</feature>
<dbReference type="Pfam" id="PF13516">
    <property type="entry name" value="LRR_6"/>
    <property type="match status" value="2"/>
</dbReference>
<dbReference type="SMART" id="SM00367">
    <property type="entry name" value="LRR_CC"/>
    <property type="match status" value="8"/>
</dbReference>
<dbReference type="GO" id="GO:0031146">
    <property type="term" value="P:SCF-dependent proteasomal ubiquitin-dependent protein catabolic process"/>
    <property type="evidence" value="ECO:0007669"/>
    <property type="project" value="TreeGrafter"/>
</dbReference>
<dbReference type="EMBL" id="CYKH01000122">
    <property type="protein sequence ID" value="CUI11645.1"/>
    <property type="molecule type" value="Genomic_DNA"/>
</dbReference>
<dbReference type="InterPro" id="IPR001611">
    <property type="entry name" value="Leu-rich_rpt"/>
</dbReference>
<organism evidence="2 3">
    <name type="scientific">Bodo saltans</name>
    <name type="common">Flagellated protozoan</name>
    <dbReference type="NCBI Taxonomy" id="75058"/>
    <lineage>
        <taxon>Eukaryota</taxon>
        <taxon>Discoba</taxon>
        <taxon>Euglenozoa</taxon>
        <taxon>Kinetoplastea</taxon>
        <taxon>Metakinetoplastina</taxon>
        <taxon>Eubodonida</taxon>
        <taxon>Bodonidae</taxon>
        <taxon>Bodo</taxon>
    </lineage>
</organism>
<dbReference type="SUPFAM" id="SSF52047">
    <property type="entry name" value="RNI-like"/>
    <property type="match status" value="1"/>
</dbReference>
<dbReference type="Gene3D" id="3.80.10.10">
    <property type="entry name" value="Ribonuclease Inhibitor"/>
    <property type="match status" value="3"/>
</dbReference>
<dbReference type="InterPro" id="IPR006553">
    <property type="entry name" value="Leu-rich_rpt_Cys-con_subtyp"/>
</dbReference>
<sequence>GTWAMWRSLEERIPKKVIDSLSREGGAFEEALVASLMSNRQDIAQQLVARNVRVNLVLACRLGATIVVQREIKSLIALHNPRMIDHVLTQAFTELFAAAQFDTASALWDELPALASSLSCLWNYCFSFFNNNNDTNANAPEVRDWLTQQWSRAALTYPSQIEQHALHYFPPNLINRAFDAGIVTAHGLLSAPNWFVTFSQYQILRLAKLSSILGCAFLSCLHSEETLEQPPSSPQKTCQLNIDSSSRLQELLTSCRSTLETLTIFCDATPLSPQRFNALKHLTLLNFVIDEALVAFLSFIPLTIHTLRLHGGWDLSDNEASLFLRTSQLITTSLFIKQVRLFTQLQYLVLQTCDNITDVEVDCIAELSQLQYLDLEGCRNITDAGVHRIAALTQLRHLSLTRCDNITDRGAALTQLLQLNLGGCEKITDAGVYRIAALTQLQHLKLSECGMITDGGLDRIAVLMQLRHLILKRCDKITDLGVHRIAVLTQLRHLDLSECDKITDTGFDRIATLTQLQRLDLSGCDKITDAGVARIATMAQLLHLENSISKGATRSRLMGCSALWNAWCSLSDGPA</sequence>
<evidence type="ECO:0000259" key="1">
    <source>
        <dbReference type="Pfam" id="PF25372"/>
    </source>
</evidence>
<proteinExistence type="predicted"/>
<dbReference type="InterPro" id="IPR032675">
    <property type="entry name" value="LRR_dom_sf"/>
</dbReference>
<feature type="non-terminal residue" evidence="2">
    <location>
        <position position="1"/>
    </location>
</feature>